<feature type="transmembrane region" description="Helical" evidence="8">
    <location>
        <begin position="174"/>
        <end position="193"/>
    </location>
</feature>
<proteinExistence type="inferred from homology"/>
<evidence type="ECO:0000256" key="6">
    <source>
        <dbReference type="ARBA" id="ARBA00022989"/>
    </source>
</evidence>
<gene>
    <name evidence="9" type="ordered locus">TEPIRE1_1089</name>
</gene>
<feature type="transmembrane region" description="Helical" evidence="8">
    <location>
        <begin position="6"/>
        <end position="24"/>
    </location>
</feature>
<dbReference type="eggNOG" id="COG0679">
    <property type="taxonomic scope" value="Bacteria"/>
</dbReference>
<keyword evidence="5 8" id="KW-0812">Transmembrane</keyword>
<evidence type="ECO:0000256" key="1">
    <source>
        <dbReference type="ARBA" id="ARBA00004651"/>
    </source>
</evidence>
<dbReference type="RefSeq" id="WP_013778063.1">
    <property type="nucleotide sequence ID" value="NC_015519.1"/>
</dbReference>
<dbReference type="KEGG" id="tae:TepiRe1_1089"/>
<feature type="transmembrane region" description="Helical" evidence="8">
    <location>
        <begin position="75"/>
        <end position="93"/>
    </location>
</feature>
<dbReference type="Gene3D" id="1.20.1530.20">
    <property type="match status" value="1"/>
</dbReference>
<feature type="transmembrane region" description="Helical" evidence="8">
    <location>
        <begin position="237"/>
        <end position="260"/>
    </location>
</feature>
<dbReference type="EMBL" id="HF563609">
    <property type="protein sequence ID" value="CDI40568.1"/>
    <property type="molecule type" value="Genomic_DNA"/>
</dbReference>
<dbReference type="PANTHER" id="PTHR36838:SF1">
    <property type="entry name" value="SLR1864 PROTEIN"/>
    <property type="match status" value="1"/>
</dbReference>
<protein>
    <submittedName>
        <fullName evidence="9">Auxin Efflux Carrier</fullName>
    </submittedName>
</protein>
<dbReference type="Pfam" id="PF03547">
    <property type="entry name" value="Mem_trans"/>
    <property type="match status" value="1"/>
</dbReference>
<feature type="transmembrane region" description="Helical" evidence="8">
    <location>
        <begin position="293"/>
        <end position="315"/>
    </location>
</feature>
<keyword evidence="4" id="KW-1003">Cell membrane</keyword>
<dbReference type="GO" id="GO:0005886">
    <property type="term" value="C:plasma membrane"/>
    <property type="evidence" value="ECO:0007669"/>
    <property type="project" value="UniProtKB-SubCell"/>
</dbReference>
<feature type="transmembrane region" description="Helical" evidence="8">
    <location>
        <begin position="105"/>
        <end position="123"/>
    </location>
</feature>
<organism evidence="9 10">
    <name type="scientific">Tepidanaerobacter acetatoxydans (strain DSM 21804 / JCM 16047 / Re1)</name>
    <dbReference type="NCBI Taxonomy" id="1209989"/>
    <lineage>
        <taxon>Bacteria</taxon>
        <taxon>Bacillati</taxon>
        <taxon>Bacillota</taxon>
        <taxon>Clostridia</taxon>
        <taxon>Thermosediminibacterales</taxon>
        <taxon>Tepidanaerobacteraceae</taxon>
        <taxon>Tepidanaerobacter</taxon>
    </lineage>
</organism>
<dbReference type="PANTHER" id="PTHR36838">
    <property type="entry name" value="AUXIN EFFLUX CARRIER FAMILY PROTEIN"/>
    <property type="match status" value="1"/>
</dbReference>
<evidence type="ECO:0000256" key="5">
    <source>
        <dbReference type="ARBA" id="ARBA00022692"/>
    </source>
</evidence>
<dbReference type="InterPro" id="IPR004776">
    <property type="entry name" value="Mem_transp_PIN-like"/>
</dbReference>
<dbReference type="InterPro" id="IPR038770">
    <property type="entry name" value="Na+/solute_symporter_sf"/>
</dbReference>
<evidence type="ECO:0000256" key="7">
    <source>
        <dbReference type="ARBA" id="ARBA00023136"/>
    </source>
</evidence>
<comment type="similarity">
    <text evidence="2">Belongs to the auxin efflux carrier (TC 2.A.69) family.</text>
</comment>
<keyword evidence="6 8" id="KW-1133">Transmembrane helix</keyword>
<keyword evidence="3" id="KW-0813">Transport</keyword>
<evidence type="ECO:0000256" key="2">
    <source>
        <dbReference type="ARBA" id="ARBA00010145"/>
    </source>
</evidence>
<feature type="transmembrane region" description="Helical" evidence="8">
    <location>
        <begin position="205"/>
        <end position="225"/>
    </location>
</feature>
<accession>F4LRS2</accession>
<dbReference type="Proteomes" id="UP000010802">
    <property type="component" value="Chromosome"/>
</dbReference>
<keyword evidence="7 8" id="KW-0472">Membrane</keyword>
<dbReference type="KEGG" id="tep:TepRe1_0992"/>
<feature type="transmembrane region" description="Helical" evidence="8">
    <location>
        <begin position="36"/>
        <end position="55"/>
    </location>
</feature>
<sequence length="319" mass="35437">MAIIKASESILSIMLMILLGSFLNSRHWFDGDCPNLLVKLVVNISLPALMIYNMMSNFGKDDLLTAGNALIVPSLSMLLCYLMSIFVAHILNINSSRRGAFRSMFFNSNTIFMGLPINMALFGEKSLPYVLFYYVVNSFFFWTLGVSEIKKDGTANGTHTPAKAVFSIDTVRKILSPPLIGLLAALMLILLNINLPDFLMDTLKNLGNLTTPLSMIFIGITISAVNIRNIRFNKEMAALLMGRFIIAPLTILLLSNVFYIPKLMRDVFVIQAAMPVMTNTAIISKAYGADSEYVAIMITLTTLAILLVIPLYMFVLNYI</sequence>
<dbReference type="STRING" id="1209989.TepRe1_0992"/>
<evidence type="ECO:0000313" key="9">
    <source>
        <dbReference type="EMBL" id="CDI40568.1"/>
    </source>
</evidence>
<evidence type="ECO:0000256" key="4">
    <source>
        <dbReference type="ARBA" id="ARBA00022475"/>
    </source>
</evidence>
<dbReference type="HOGENOM" id="CLU_056175_1_2_9"/>
<evidence type="ECO:0000256" key="8">
    <source>
        <dbReference type="SAM" id="Phobius"/>
    </source>
</evidence>
<evidence type="ECO:0000313" key="10">
    <source>
        <dbReference type="Proteomes" id="UP000010802"/>
    </source>
</evidence>
<keyword evidence="10" id="KW-1185">Reference proteome</keyword>
<comment type="subcellular location">
    <subcellularLocation>
        <location evidence="1">Cell membrane</location>
        <topology evidence="1">Multi-pass membrane protein</topology>
    </subcellularLocation>
</comment>
<reference evidence="10" key="1">
    <citation type="journal article" date="2013" name="Genome Announc.">
        <title>First genome sequence of a syntrophic acetate-oxidizing bacterium, Tepidanaerobacter acetatoxydans strain Re1.</title>
        <authorList>
            <person name="Manzoor S."/>
            <person name="Bongcam-Rudloff E."/>
            <person name="Schnurer A."/>
            <person name="Muller B."/>
        </authorList>
    </citation>
    <scope>NUCLEOTIDE SEQUENCE [LARGE SCALE GENOMIC DNA]</scope>
    <source>
        <strain evidence="10">Re1</strain>
    </source>
</reference>
<dbReference type="GO" id="GO:0055085">
    <property type="term" value="P:transmembrane transport"/>
    <property type="evidence" value="ECO:0007669"/>
    <property type="project" value="InterPro"/>
</dbReference>
<dbReference type="AlphaFoldDB" id="F4LRS2"/>
<evidence type="ECO:0000256" key="3">
    <source>
        <dbReference type="ARBA" id="ARBA00022448"/>
    </source>
</evidence>
<dbReference type="OrthoDB" id="9798064at2"/>
<feature type="transmembrane region" description="Helical" evidence="8">
    <location>
        <begin position="129"/>
        <end position="146"/>
    </location>
</feature>
<name>F4LRS2_TEPAE</name>